<organism evidence="2 3">
    <name type="scientific">Methanobacterium subterraneum</name>
    <dbReference type="NCBI Taxonomy" id="59277"/>
    <lineage>
        <taxon>Archaea</taxon>
        <taxon>Methanobacteriati</taxon>
        <taxon>Methanobacteriota</taxon>
        <taxon>Methanomada group</taxon>
        <taxon>Methanobacteria</taxon>
        <taxon>Methanobacteriales</taxon>
        <taxon>Methanobacteriaceae</taxon>
        <taxon>Methanobacterium</taxon>
    </lineage>
</organism>
<dbReference type="AlphaFoldDB" id="A0A2H4VDY2"/>
<proteinExistence type="predicted"/>
<dbReference type="GeneID" id="35121929"/>
<dbReference type="InterPro" id="IPR036390">
    <property type="entry name" value="WH_DNA-bd_sf"/>
</dbReference>
<dbReference type="PROSITE" id="PS50052">
    <property type="entry name" value="GUANYLATE_KINASE_2"/>
    <property type="match status" value="1"/>
</dbReference>
<protein>
    <recommendedName>
        <fullName evidence="1">Guanylate kinase-like domain-containing protein</fullName>
    </recommendedName>
</protein>
<evidence type="ECO:0000259" key="1">
    <source>
        <dbReference type="PROSITE" id="PS50052"/>
    </source>
</evidence>
<name>A0A2H4VDY2_9EURY</name>
<dbReference type="RefSeq" id="WP_100906282.1">
    <property type="nucleotide sequence ID" value="NZ_CP017766.1"/>
</dbReference>
<accession>A0A2H4VDY2</accession>
<dbReference type="OrthoDB" id="358600at2157"/>
<dbReference type="InterPro" id="IPR008144">
    <property type="entry name" value="Guanylate_kin-like_dom"/>
</dbReference>
<gene>
    <name evidence="2" type="ORF">BK007_09965</name>
</gene>
<dbReference type="PANTHER" id="PTHR42990">
    <property type="entry name" value="ATPASE"/>
    <property type="match status" value="1"/>
</dbReference>
<dbReference type="SUPFAM" id="SSF52540">
    <property type="entry name" value="P-loop containing nucleoside triphosphate hydrolases"/>
    <property type="match status" value="1"/>
</dbReference>
<dbReference type="Pfam" id="PF13635">
    <property type="entry name" value="DUF4143"/>
    <property type="match status" value="1"/>
</dbReference>
<evidence type="ECO:0000313" key="3">
    <source>
        <dbReference type="Proteomes" id="UP000232806"/>
    </source>
</evidence>
<feature type="domain" description="Guanylate kinase-like" evidence="1">
    <location>
        <begin position="57"/>
        <end position="277"/>
    </location>
</feature>
<dbReference type="InterPro" id="IPR041682">
    <property type="entry name" value="AAA_14"/>
</dbReference>
<dbReference type="SUPFAM" id="SSF46785">
    <property type="entry name" value="Winged helix' DNA-binding domain"/>
    <property type="match status" value="1"/>
</dbReference>
<sequence>MKPSNDDLLDYILARLREGPRFTQDQIQRNDKKFKHRYAFLKLKTHVDNFLEGKDENRFLIMPGLRGVGKTTLLFQIYEYLTKEKGIKQDQVLYISADHLSEYLGGKIIDAVDVFIGEVHRKTPVTLDEELFILIDEAQYDKEWSNAGKILFDQSKNIFMIFTGSSALSLELNVDAVRRSKKESIFPLNFSEYLLLKHDINPPPGTSTSIKKLIFTGDIEDACQRENELMRGMLRLPRPLEKEWEDYLCCGGFPFGISLDNHDIHEKTFDMLDRVIEKDISLIRSFRSDTRSSIFRIIMFLAIQRAGETSEGKLANDIGISSSLVKDILSILEKTHLIFHIKPYSGSARTLVRKAWKYYFLSPSIKTSINFELGKYNPKRREFLGELAENMVASYFFILQKTMNTPHGIFYAAEKEGVDFLLSDITGEIIPVEVGIGHKDQRQIKKAINKYNSHHGIVISNNHKKITREGDVIYIPLIMFSFL</sequence>
<dbReference type="Gene3D" id="3.40.50.300">
    <property type="entry name" value="P-loop containing nucleotide triphosphate hydrolases"/>
    <property type="match status" value="1"/>
</dbReference>
<dbReference type="PANTHER" id="PTHR42990:SF1">
    <property type="entry name" value="AAA+ ATPASE DOMAIN-CONTAINING PROTEIN"/>
    <property type="match status" value="1"/>
</dbReference>
<dbReference type="EMBL" id="CP017766">
    <property type="protein sequence ID" value="AUB56307.1"/>
    <property type="molecule type" value="Genomic_DNA"/>
</dbReference>
<reference evidence="2 3" key="1">
    <citation type="submission" date="2016-10" db="EMBL/GenBank/DDBJ databases">
        <title>Comparative genomics between deep and shallow subseafloor isolates.</title>
        <authorList>
            <person name="Ishii S."/>
            <person name="Miller J.R."/>
            <person name="Sutton G."/>
            <person name="Suzuki S."/>
            <person name="Methe B."/>
            <person name="Inagaki F."/>
            <person name="Imachi H."/>
        </authorList>
    </citation>
    <scope>NUCLEOTIDE SEQUENCE [LARGE SCALE GENOMIC DNA]</scope>
    <source>
        <strain evidence="2 3">MO-MB1</strain>
    </source>
</reference>
<dbReference type="Pfam" id="PF13173">
    <property type="entry name" value="AAA_14"/>
    <property type="match status" value="1"/>
</dbReference>
<dbReference type="Proteomes" id="UP000232806">
    <property type="component" value="Chromosome"/>
</dbReference>
<dbReference type="InterPro" id="IPR027417">
    <property type="entry name" value="P-loop_NTPase"/>
</dbReference>
<evidence type="ECO:0000313" key="2">
    <source>
        <dbReference type="EMBL" id="AUB56307.1"/>
    </source>
</evidence>
<dbReference type="InterPro" id="IPR025420">
    <property type="entry name" value="DUF4143"/>
</dbReference>